<accession>A0AAW2L107</accession>
<evidence type="ECO:0000259" key="6">
    <source>
        <dbReference type="PROSITE" id="PS50966"/>
    </source>
</evidence>
<protein>
    <recommendedName>
        <fullName evidence="6">SWIM-type domain-containing protein</fullName>
    </recommendedName>
</protein>
<feature type="compositionally biased region" description="Basic residues" evidence="5">
    <location>
        <begin position="353"/>
        <end position="364"/>
    </location>
</feature>
<evidence type="ECO:0000256" key="1">
    <source>
        <dbReference type="ARBA" id="ARBA00022723"/>
    </source>
</evidence>
<feature type="domain" description="SWIM-type" evidence="6">
    <location>
        <begin position="299"/>
        <end position="331"/>
    </location>
</feature>
<feature type="region of interest" description="Disordered" evidence="5">
    <location>
        <begin position="65"/>
        <end position="101"/>
    </location>
</feature>
<dbReference type="EMBL" id="JACGWM010000174">
    <property type="protein sequence ID" value="KAL0311636.1"/>
    <property type="molecule type" value="Genomic_DNA"/>
</dbReference>
<organism evidence="7">
    <name type="scientific">Sesamum calycinum</name>
    <dbReference type="NCBI Taxonomy" id="2727403"/>
    <lineage>
        <taxon>Eukaryota</taxon>
        <taxon>Viridiplantae</taxon>
        <taxon>Streptophyta</taxon>
        <taxon>Embryophyta</taxon>
        <taxon>Tracheophyta</taxon>
        <taxon>Spermatophyta</taxon>
        <taxon>Magnoliopsida</taxon>
        <taxon>eudicotyledons</taxon>
        <taxon>Gunneridae</taxon>
        <taxon>Pentapetalae</taxon>
        <taxon>asterids</taxon>
        <taxon>lamiids</taxon>
        <taxon>Lamiales</taxon>
        <taxon>Pedaliaceae</taxon>
        <taxon>Sesamum</taxon>
    </lineage>
</organism>
<comment type="caution">
    <text evidence="7">The sequence shown here is derived from an EMBL/GenBank/DDBJ whole genome shotgun (WGS) entry which is preliminary data.</text>
</comment>
<name>A0AAW2L107_9LAMI</name>
<evidence type="ECO:0000256" key="3">
    <source>
        <dbReference type="ARBA" id="ARBA00022833"/>
    </source>
</evidence>
<dbReference type="AlphaFoldDB" id="A0AAW2L107"/>
<keyword evidence="2 4" id="KW-0863">Zinc-finger</keyword>
<keyword evidence="1" id="KW-0479">Metal-binding</keyword>
<gene>
    <name evidence="7" type="ORF">Scaly_2923200</name>
</gene>
<feature type="compositionally biased region" description="Basic residues" evidence="5">
    <location>
        <begin position="415"/>
        <end position="427"/>
    </location>
</feature>
<reference evidence="7" key="1">
    <citation type="submission" date="2020-06" db="EMBL/GenBank/DDBJ databases">
        <authorList>
            <person name="Li T."/>
            <person name="Hu X."/>
            <person name="Zhang T."/>
            <person name="Song X."/>
            <person name="Zhang H."/>
            <person name="Dai N."/>
            <person name="Sheng W."/>
            <person name="Hou X."/>
            <person name="Wei L."/>
        </authorList>
    </citation>
    <scope>NUCLEOTIDE SEQUENCE</scope>
    <source>
        <strain evidence="7">KEN8</strain>
        <tissue evidence="7">Leaf</tissue>
    </source>
</reference>
<feature type="compositionally biased region" description="Basic and acidic residues" evidence="5">
    <location>
        <begin position="343"/>
        <end position="352"/>
    </location>
</feature>
<dbReference type="InterPro" id="IPR006564">
    <property type="entry name" value="Znf_PMZ"/>
</dbReference>
<dbReference type="GO" id="GO:0008270">
    <property type="term" value="F:zinc ion binding"/>
    <property type="evidence" value="ECO:0007669"/>
    <property type="project" value="UniProtKB-KW"/>
</dbReference>
<evidence type="ECO:0000256" key="2">
    <source>
        <dbReference type="ARBA" id="ARBA00022771"/>
    </source>
</evidence>
<dbReference type="PANTHER" id="PTHR31973">
    <property type="entry name" value="POLYPROTEIN, PUTATIVE-RELATED"/>
    <property type="match status" value="1"/>
</dbReference>
<feature type="region of interest" description="Disordered" evidence="5">
    <location>
        <begin position="338"/>
        <end position="367"/>
    </location>
</feature>
<dbReference type="InterPro" id="IPR007527">
    <property type="entry name" value="Znf_SWIM"/>
</dbReference>
<evidence type="ECO:0000256" key="4">
    <source>
        <dbReference type="PROSITE-ProRule" id="PRU00325"/>
    </source>
</evidence>
<evidence type="ECO:0000256" key="5">
    <source>
        <dbReference type="SAM" id="MobiDB-lite"/>
    </source>
</evidence>
<reference evidence="7" key="2">
    <citation type="journal article" date="2024" name="Plant">
        <title>Genomic evolution and insights into agronomic trait innovations of Sesamum species.</title>
        <authorList>
            <person name="Miao H."/>
            <person name="Wang L."/>
            <person name="Qu L."/>
            <person name="Liu H."/>
            <person name="Sun Y."/>
            <person name="Le M."/>
            <person name="Wang Q."/>
            <person name="Wei S."/>
            <person name="Zheng Y."/>
            <person name="Lin W."/>
            <person name="Duan Y."/>
            <person name="Cao H."/>
            <person name="Xiong S."/>
            <person name="Wang X."/>
            <person name="Wei L."/>
            <person name="Li C."/>
            <person name="Ma Q."/>
            <person name="Ju M."/>
            <person name="Zhao R."/>
            <person name="Li G."/>
            <person name="Mu C."/>
            <person name="Tian Q."/>
            <person name="Mei H."/>
            <person name="Zhang T."/>
            <person name="Gao T."/>
            <person name="Zhang H."/>
        </authorList>
    </citation>
    <scope>NUCLEOTIDE SEQUENCE</scope>
    <source>
        <strain evidence="7">KEN8</strain>
    </source>
</reference>
<feature type="region of interest" description="Disordered" evidence="5">
    <location>
        <begin position="396"/>
        <end position="435"/>
    </location>
</feature>
<dbReference type="PANTHER" id="PTHR31973:SF191">
    <property type="entry name" value="OS05G0489400 PROTEIN"/>
    <property type="match status" value="1"/>
</dbReference>
<evidence type="ECO:0000313" key="7">
    <source>
        <dbReference type="EMBL" id="KAL0311636.1"/>
    </source>
</evidence>
<dbReference type="PROSITE" id="PS50966">
    <property type="entry name" value="ZF_SWIM"/>
    <property type="match status" value="1"/>
</dbReference>
<feature type="compositionally biased region" description="Acidic residues" evidence="5">
    <location>
        <begin position="65"/>
        <end position="82"/>
    </location>
</feature>
<dbReference type="Pfam" id="PF04434">
    <property type="entry name" value="SWIM"/>
    <property type="match status" value="1"/>
</dbReference>
<proteinExistence type="predicted"/>
<dbReference type="SMART" id="SM00575">
    <property type="entry name" value="ZnF_PMZ"/>
    <property type="match status" value="1"/>
</dbReference>
<sequence length="506" mass="57962">MALRPERFNERPNPNYDDLCINLLDKLCELLGYMRPKKYYRIDRNKFRDELDVAEKDIERLEQYSEDAINDELGEDGAEEGDAVPSGDDFGSDVGSEREDAPKFPVFKPTFDPVFEIGMIFSNKYEFRECYRAKNLALKEIEDSVEEQYTKLWDYAEELRRSNPGSTILIQIADGDGAVGKENLKSFMHLRGSLNTAGFRGLAFKIALWNAAKATTVLEWEWRMQEIGKPVLTMLEWVRQYLMTRLQENRGKAKKRWSDKPCPKIKKIVEQNIEKSSDCIPIKSDDLHYEINIYDGSRFTVDLSKHSCSCRKWELTSIPYKHGMSAIVCQGLNPEVSRPSRARRLEPYEPTRKTKKKARGHKQPAKLSRQPYSIICTFCGRTRHNKKGYELRKKLEEGVQAPSPAEESAIGKSNQSKRGKLTARKRTSNTSGKEQLDVMEPIIMVPTPQLTIPTPQLTMPHLPPVFGSVQSSPGSILLSNTQSSRWYSSIFSSSIIEGWTEMCQYV</sequence>
<keyword evidence="3" id="KW-0862">Zinc</keyword>